<organism evidence="1 2">
    <name type="scientific">Rhizopus azygosporus</name>
    <name type="common">Rhizopus microsporus var. azygosporus</name>
    <dbReference type="NCBI Taxonomy" id="86630"/>
    <lineage>
        <taxon>Eukaryota</taxon>
        <taxon>Fungi</taxon>
        <taxon>Fungi incertae sedis</taxon>
        <taxon>Mucoromycota</taxon>
        <taxon>Mucoromycotina</taxon>
        <taxon>Mucoromycetes</taxon>
        <taxon>Mucorales</taxon>
        <taxon>Mucorineae</taxon>
        <taxon>Rhizopodaceae</taxon>
        <taxon>Rhizopus</taxon>
    </lineage>
</organism>
<dbReference type="AlphaFoldDB" id="A0A367J333"/>
<proteinExistence type="predicted"/>
<evidence type="ECO:0000313" key="2">
    <source>
        <dbReference type="Proteomes" id="UP000252139"/>
    </source>
</evidence>
<name>A0A367J333_RHIAZ</name>
<evidence type="ECO:0000313" key="1">
    <source>
        <dbReference type="EMBL" id="RCH84364.1"/>
    </source>
</evidence>
<reference evidence="1 2" key="1">
    <citation type="journal article" date="2018" name="G3 (Bethesda)">
        <title>Phylogenetic and Phylogenomic Definition of Rhizopus Species.</title>
        <authorList>
            <person name="Gryganskyi A.P."/>
            <person name="Golan J."/>
            <person name="Dolatabadi S."/>
            <person name="Mondo S."/>
            <person name="Robb S."/>
            <person name="Idnurm A."/>
            <person name="Muszewska A."/>
            <person name="Steczkiewicz K."/>
            <person name="Masonjones S."/>
            <person name="Liao H.L."/>
            <person name="Gajdeczka M.T."/>
            <person name="Anike F."/>
            <person name="Vuek A."/>
            <person name="Anishchenko I.M."/>
            <person name="Voigt K."/>
            <person name="de Hoog G.S."/>
            <person name="Smith M.E."/>
            <person name="Heitman J."/>
            <person name="Vilgalys R."/>
            <person name="Stajich J.E."/>
        </authorList>
    </citation>
    <scope>NUCLEOTIDE SEQUENCE [LARGE SCALE GENOMIC DNA]</scope>
    <source>
        <strain evidence="1 2">CBS 357.93</strain>
    </source>
</reference>
<protein>
    <submittedName>
        <fullName evidence="1">Uncharacterized protein</fullName>
    </submittedName>
</protein>
<keyword evidence="2" id="KW-1185">Reference proteome</keyword>
<gene>
    <name evidence="1" type="ORF">CU097_007346</name>
</gene>
<accession>A0A367J333</accession>
<sequence>MDIPGMSLQKRDSPWMLVWPRVGSISPFESMAKQLKGNGICIDDKSQYKFGGLIKPFCPKKLELLLLETSGHLSNSDKIKVNFDPPYGHA</sequence>
<dbReference type="Proteomes" id="UP000252139">
    <property type="component" value="Unassembled WGS sequence"/>
</dbReference>
<comment type="caution">
    <text evidence="1">The sequence shown here is derived from an EMBL/GenBank/DDBJ whole genome shotgun (WGS) entry which is preliminary data.</text>
</comment>
<dbReference type="EMBL" id="PJQL01002386">
    <property type="protein sequence ID" value="RCH84364.1"/>
    <property type="molecule type" value="Genomic_DNA"/>
</dbReference>